<dbReference type="PANTHER" id="PTHR33064:SF37">
    <property type="entry name" value="RIBONUCLEASE H"/>
    <property type="match status" value="1"/>
</dbReference>
<dbReference type="PANTHER" id="PTHR33064">
    <property type="entry name" value="POL PROTEIN"/>
    <property type="match status" value="1"/>
</dbReference>
<dbReference type="SUPFAM" id="SSF56672">
    <property type="entry name" value="DNA/RNA polymerases"/>
    <property type="match status" value="1"/>
</dbReference>
<name>A0A7T8KJ87_CALRO</name>
<evidence type="ECO:0008006" key="3">
    <source>
        <dbReference type="Google" id="ProtNLM"/>
    </source>
</evidence>
<dbReference type="EMBL" id="CP045890">
    <property type="protein sequence ID" value="QQP56845.1"/>
    <property type="molecule type" value="Genomic_DNA"/>
</dbReference>
<sequence length="93" mass="10201">MVNYYNRFIPGCGGIMTPLYALLRKDTPFIWTSQCASAFKTLQDALTHAITLQYPSADARLAILRMPQTSVLVLFWNTGSTTRGCPSPSSASP</sequence>
<organism evidence="1 2">
    <name type="scientific">Caligus rogercresseyi</name>
    <name type="common">Sea louse</name>
    <dbReference type="NCBI Taxonomy" id="217165"/>
    <lineage>
        <taxon>Eukaryota</taxon>
        <taxon>Metazoa</taxon>
        <taxon>Ecdysozoa</taxon>
        <taxon>Arthropoda</taxon>
        <taxon>Crustacea</taxon>
        <taxon>Multicrustacea</taxon>
        <taxon>Hexanauplia</taxon>
        <taxon>Copepoda</taxon>
        <taxon>Siphonostomatoida</taxon>
        <taxon>Caligidae</taxon>
        <taxon>Caligus</taxon>
    </lineage>
</organism>
<accession>A0A7T8KJ87</accession>
<protein>
    <recommendedName>
        <fullName evidence="3">Reverse transcriptase/retrotransposon-derived protein RNase H-like domain-containing protein</fullName>
    </recommendedName>
</protein>
<evidence type="ECO:0000313" key="2">
    <source>
        <dbReference type="Proteomes" id="UP000595437"/>
    </source>
</evidence>
<dbReference type="InterPro" id="IPR043502">
    <property type="entry name" value="DNA/RNA_pol_sf"/>
</dbReference>
<proteinExistence type="predicted"/>
<dbReference type="OrthoDB" id="41323at2759"/>
<dbReference type="Proteomes" id="UP000595437">
    <property type="component" value="Chromosome 1"/>
</dbReference>
<dbReference type="GO" id="GO:0071897">
    <property type="term" value="P:DNA biosynthetic process"/>
    <property type="evidence" value="ECO:0007669"/>
    <property type="project" value="UniProtKB-ARBA"/>
</dbReference>
<dbReference type="AlphaFoldDB" id="A0A7T8KJ87"/>
<keyword evidence="2" id="KW-1185">Reference proteome</keyword>
<evidence type="ECO:0000313" key="1">
    <source>
        <dbReference type="EMBL" id="QQP56845.1"/>
    </source>
</evidence>
<reference evidence="2" key="1">
    <citation type="submission" date="2021-01" db="EMBL/GenBank/DDBJ databases">
        <title>Caligus Genome Assembly.</title>
        <authorList>
            <person name="Gallardo-Escarate C."/>
        </authorList>
    </citation>
    <scope>NUCLEOTIDE SEQUENCE [LARGE SCALE GENOMIC DNA]</scope>
</reference>
<dbReference type="Gene3D" id="3.30.70.270">
    <property type="match status" value="1"/>
</dbReference>
<dbReference type="InterPro" id="IPR051320">
    <property type="entry name" value="Viral_Replic_Matur_Polypro"/>
</dbReference>
<dbReference type="InterPro" id="IPR043128">
    <property type="entry name" value="Rev_trsase/Diguanyl_cyclase"/>
</dbReference>
<gene>
    <name evidence="1" type="ORF">FKW44_001647</name>
</gene>